<accession>A0A345DC56</accession>
<dbReference type="AlphaFoldDB" id="A0A345DC56"/>
<keyword evidence="2" id="KW-1185">Reference proteome</keyword>
<sequence length="243" mass="28001">MFYYKFIDEEHHPVRGQGTIRLGTFNYYKQMETDNPISDSEEGRLHYEVNALYQGSDAMSRIPGLNQIISGEGTLQFVDCTVVVPFPNCLLFCCSAFQIEPNHEELLNLAIKLGKCSYYKIENINKFSSLLLRSIIESMKVSDLSHPFGKNWTIAEINNLQIGFLQKAIQYGDKHVVIGSSDEDHSGLEKQIEHVFKKSLKYQDDREHRIVFFINSQAHQNALININCDYLDLELNPYKQLII</sequence>
<proteinExistence type="predicted"/>
<organism evidence="1 2">
    <name type="scientific">Ephemeroptericola cinctiostellae</name>
    <dbReference type="NCBI Taxonomy" id="2268024"/>
    <lineage>
        <taxon>Bacteria</taxon>
        <taxon>Pseudomonadati</taxon>
        <taxon>Pseudomonadota</taxon>
        <taxon>Betaproteobacteria</taxon>
        <taxon>Burkholderiales</taxon>
        <taxon>Burkholderiaceae</taxon>
        <taxon>Ephemeroptericola</taxon>
    </lineage>
</organism>
<gene>
    <name evidence="1" type="ORF">DTO96_101684</name>
</gene>
<reference evidence="2" key="1">
    <citation type="submission" date="2018-07" db="EMBL/GenBank/DDBJ databases">
        <authorList>
            <person name="Kim H."/>
        </authorList>
    </citation>
    <scope>NUCLEOTIDE SEQUENCE [LARGE SCALE GENOMIC DNA]</scope>
    <source>
        <strain evidence="2">F02</strain>
    </source>
</reference>
<name>A0A345DC56_9BURK</name>
<dbReference type="KEGG" id="hyf:DTO96_101684"/>
<evidence type="ECO:0000313" key="1">
    <source>
        <dbReference type="EMBL" id="AXF85944.1"/>
    </source>
</evidence>
<protein>
    <submittedName>
        <fullName evidence="1">Uncharacterized protein</fullName>
    </submittedName>
</protein>
<dbReference type="EMBL" id="CP031124">
    <property type="protein sequence ID" value="AXF85944.1"/>
    <property type="molecule type" value="Genomic_DNA"/>
</dbReference>
<evidence type="ECO:0000313" key="2">
    <source>
        <dbReference type="Proteomes" id="UP000252182"/>
    </source>
</evidence>
<dbReference type="Proteomes" id="UP000252182">
    <property type="component" value="Chromosome"/>
</dbReference>